<feature type="region of interest" description="Disordered" evidence="10">
    <location>
        <begin position="1191"/>
        <end position="1232"/>
    </location>
</feature>
<dbReference type="AlphaFoldDB" id="A0A3Q3G552"/>
<keyword evidence="4" id="KW-0677">Repeat</keyword>
<feature type="disulfide bond" evidence="9">
    <location>
        <begin position="1016"/>
        <end position="1026"/>
    </location>
</feature>
<proteinExistence type="predicted"/>
<feature type="domain" description="SRCR" evidence="13">
    <location>
        <begin position="400"/>
        <end position="497"/>
    </location>
</feature>
<dbReference type="SUPFAM" id="SSF56487">
    <property type="entry name" value="SRCR-like"/>
    <property type="match status" value="9"/>
</dbReference>
<dbReference type="InterPro" id="IPR001190">
    <property type="entry name" value="SRCR"/>
</dbReference>
<dbReference type="InParanoid" id="A0A3Q3G552"/>
<keyword evidence="8" id="KW-0325">Glycoprotein</keyword>
<evidence type="ECO:0000256" key="9">
    <source>
        <dbReference type="PROSITE-ProRule" id="PRU00196"/>
    </source>
</evidence>
<feature type="chain" id="PRO_5018666862" evidence="12">
    <location>
        <begin position="18"/>
        <end position="1232"/>
    </location>
</feature>
<sequence>MMWFLLVLVLFNAHIEPLKVIAGKVILKRGKEACSGYVEIYHEEQWGYVGHTYWNNSTEKVVCRSTHCGEPEKGSSHMELRSMDRNVWLDEVQCNGTEKDLLSCKYPGLDLNNFRDDYVRTIKCTNEIKISLDGYKCAGAVRYSTRPGAALGYFCADNFDQAEANLLCRSLDCGDSKEIPRPPGWFGREEFKSSEKMKIKCYNTENLTNLWQCADQETSSCQNPASVICTDFVRVQLKGNGSNVCSGQLEKEENEKWIPVKENNSSSDVCQLMHCGTSVSKTNSNNEVNVKCSDNVSVVLLDNNREGKCYGAVHVEVNNTRYPVCASTWTREEAQVVCSEKNCGSVLTIESKTEAGVGIMDNVKCFGSESSLWHCFGFREKTPFRCNSKAYVVCSGSVDVRLADSPGRCAGRLEIQHKGKWQRVNQKSWQDTNSDLVCNHLQCGNKRRTSNAEDQYSQGSGDFVTVTCDQSASKISECITNEDKTGGQKEAVRITCEKHSMVFLDGKNSCSGMVGIEQDNKMFWLSGSNKTWTRDVADTVCRQMHCDIATVICTGNKKVNLTKECWGNVNICVGGECGSVFGDTWTEKKSQMLCENLKCGNAILNTKNPLPVINVSFKSVHATEQTSDISQCNFIKNNDFSKKAAPAFVVCSESVNTRITADNRDKCCGNVEVFFEGQWLPVCKDALKDNTETQNSICGEQNCGQAVEMNDFFGPQPSSPSISLIKCNSGEKSLKNCTISSDVTPCKHAGLQCSRCRKMELKTEKDCIKGKACSGAVMVYSGKDRSTVSVDGWSKTEMNRLCKDLKCGNVSKHLPFTAMTESFWNTSFSCARENNPENIWACEDKTAPLQKDALYIECQDEPAINFSRTCGGEVTIDNISVCDTNWHNDYSDLVCKEKGCIKAVGHFSKKVPSSKDEYYHVRCEKYHSKLGQCRRFKAKCYGKLVSVYCVREVKFRTTEKCGGKIQVNYRNEWENMCLTDASITKYKPKLCETLQCATHNATIHTSTNTLRTTLNCNTVPDDVTVCVHHSPCTGLGKASIYCPGHNDPDKSTITLVPIILGVGILLVLVIMAIVFIRIYIVRKNKRATNATSRMSKMEEVEFESGDYEDVNTKANEMEDLRRLRPEAELITEGDAQSLPSLSYDDVDVNEALFEARPLTSQASFAVVSGDNLTFEDQVAYEVDDPQENYDDIEHSPKIPQTKATVHDGSRTTPARAGLLKGDEDYLEPGEDG</sequence>
<feature type="disulfide bond" evidence="9">
    <location>
        <begin position="468"/>
        <end position="478"/>
    </location>
</feature>
<feature type="domain" description="SRCR" evidence="13">
    <location>
        <begin position="501"/>
        <end position="546"/>
    </location>
</feature>
<dbReference type="PANTHER" id="PTHR48071:SF25">
    <property type="entry name" value="SCAVENGER RECEPTOR CYSTEINE-RICH TYPE 1 PROTEIN M160-LIKE ISOFORM X1"/>
    <property type="match status" value="1"/>
</dbReference>
<comment type="subcellular location">
    <subcellularLocation>
        <location evidence="1">Membrane</location>
        <topology evidence="1">Single-pass membrane protein</topology>
    </subcellularLocation>
</comment>
<feature type="domain" description="SRCR" evidence="13">
    <location>
        <begin position="657"/>
        <end position="754"/>
    </location>
</feature>
<keyword evidence="6 11" id="KW-0472">Membrane</keyword>
<feature type="disulfide bond" evidence="9">
    <location>
        <begin position="727"/>
        <end position="737"/>
    </location>
</feature>
<evidence type="ECO:0000256" key="12">
    <source>
        <dbReference type="SAM" id="SignalP"/>
    </source>
</evidence>
<dbReference type="GO" id="GO:0004252">
    <property type="term" value="F:serine-type endopeptidase activity"/>
    <property type="evidence" value="ECO:0007669"/>
    <property type="project" value="TreeGrafter"/>
</dbReference>
<dbReference type="GO" id="GO:0031638">
    <property type="term" value="P:zymogen activation"/>
    <property type="evidence" value="ECO:0007669"/>
    <property type="project" value="TreeGrafter"/>
</dbReference>
<feature type="domain" description="SRCR" evidence="13">
    <location>
        <begin position="550"/>
        <end position="652"/>
    </location>
</feature>
<organism evidence="14 15">
    <name type="scientific">Labrus bergylta</name>
    <name type="common">ballan wrasse</name>
    <dbReference type="NCBI Taxonomy" id="56723"/>
    <lineage>
        <taxon>Eukaryota</taxon>
        <taxon>Metazoa</taxon>
        <taxon>Chordata</taxon>
        <taxon>Craniata</taxon>
        <taxon>Vertebrata</taxon>
        <taxon>Euteleostomi</taxon>
        <taxon>Actinopterygii</taxon>
        <taxon>Neopterygii</taxon>
        <taxon>Teleostei</taxon>
        <taxon>Neoteleostei</taxon>
        <taxon>Acanthomorphata</taxon>
        <taxon>Eupercaria</taxon>
        <taxon>Labriformes</taxon>
        <taxon>Labridae</taxon>
        <taxon>Labrus</taxon>
    </lineage>
</organism>
<dbReference type="Ensembl" id="ENSLBET00000027381.1">
    <property type="protein sequence ID" value="ENSLBEP00000026088.1"/>
    <property type="gene ID" value="ENSLBEG00000019885.1"/>
</dbReference>
<feature type="domain" description="SRCR" evidence="13">
    <location>
        <begin position="18"/>
        <end position="125"/>
    </location>
</feature>
<keyword evidence="15" id="KW-1185">Reference proteome</keyword>
<feature type="disulfide bond" evidence="9">
    <location>
        <begin position="94"/>
        <end position="104"/>
    </location>
</feature>
<dbReference type="Proteomes" id="UP000261660">
    <property type="component" value="Unplaced"/>
</dbReference>
<dbReference type="Gene3D" id="3.10.250.10">
    <property type="entry name" value="SRCR-like domain"/>
    <property type="match status" value="8"/>
</dbReference>
<dbReference type="GeneTree" id="ENSGT00940000164042"/>
<feature type="domain" description="SRCR" evidence="13">
    <location>
        <begin position="880"/>
        <end position="950"/>
    </location>
</feature>
<feature type="domain" description="SRCR" evidence="13">
    <location>
        <begin position="128"/>
        <end position="230"/>
    </location>
</feature>
<dbReference type="SMART" id="SM00202">
    <property type="entry name" value="SR"/>
    <property type="match status" value="5"/>
</dbReference>
<evidence type="ECO:0000256" key="4">
    <source>
        <dbReference type="ARBA" id="ARBA00022737"/>
    </source>
</evidence>
<feature type="disulfide bond" evidence="9">
    <location>
        <begin position="923"/>
        <end position="933"/>
    </location>
</feature>
<dbReference type="GO" id="GO:0005886">
    <property type="term" value="C:plasma membrane"/>
    <property type="evidence" value="ECO:0007669"/>
    <property type="project" value="TreeGrafter"/>
</dbReference>
<feature type="domain" description="SRCR" evidence="13">
    <location>
        <begin position="759"/>
        <end position="871"/>
    </location>
</feature>
<dbReference type="STRING" id="56723.ENSLBEP00000026088"/>
<reference evidence="14" key="2">
    <citation type="submission" date="2025-09" db="UniProtKB">
        <authorList>
            <consortium name="Ensembl"/>
        </authorList>
    </citation>
    <scope>IDENTIFICATION</scope>
</reference>
<evidence type="ECO:0000256" key="5">
    <source>
        <dbReference type="ARBA" id="ARBA00022989"/>
    </source>
</evidence>
<feature type="disulfide bond" evidence="9">
    <location>
        <begin position="63"/>
        <end position="124"/>
    </location>
</feature>
<dbReference type="InterPro" id="IPR036772">
    <property type="entry name" value="SRCR-like_dom_sf"/>
</dbReference>
<evidence type="ECO:0000256" key="11">
    <source>
        <dbReference type="SAM" id="Phobius"/>
    </source>
</evidence>
<evidence type="ECO:0000256" key="1">
    <source>
        <dbReference type="ARBA" id="ARBA00004167"/>
    </source>
</evidence>
<reference evidence="14" key="1">
    <citation type="submission" date="2025-08" db="UniProtKB">
        <authorList>
            <consortium name="Ensembl"/>
        </authorList>
    </citation>
    <scope>IDENTIFICATION</scope>
</reference>
<protein>
    <submittedName>
        <fullName evidence="14">Antigen WC1.1-like</fullName>
    </submittedName>
</protein>
<keyword evidence="5 11" id="KW-1133">Transmembrane helix</keyword>
<dbReference type="Pfam" id="PF00530">
    <property type="entry name" value="SRCR"/>
    <property type="match status" value="6"/>
</dbReference>
<evidence type="ECO:0000256" key="10">
    <source>
        <dbReference type="SAM" id="MobiDB-lite"/>
    </source>
</evidence>
<dbReference type="FunFam" id="3.10.250.10:FF:000016">
    <property type="entry name" value="Scavenger receptor cysteine-rich protein type 12"/>
    <property type="match status" value="1"/>
</dbReference>
<dbReference type="PANTHER" id="PTHR48071">
    <property type="entry name" value="SRCR DOMAIN-CONTAINING PROTEIN"/>
    <property type="match status" value="1"/>
</dbReference>
<evidence type="ECO:0000256" key="6">
    <source>
        <dbReference type="ARBA" id="ARBA00023136"/>
    </source>
</evidence>
<evidence type="ECO:0000313" key="14">
    <source>
        <dbReference type="Ensembl" id="ENSLBEP00000026088.1"/>
    </source>
</evidence>
<feature type="signal peptide" evidence="12">
    <location>
        <begin position="1"/>
        <end position="17"/>
    </location>
</feature>
<feature type="domain" description="SRCR" evidence="13">
    <location>
        <begin position="298"/>
        <end position="395"/>
    </location>
</feature>
<dbReference type="PROSITE" id="PS50287">
    <property type="entry name" value="SRCR_2"/>
    <property type="match status" value="10"/>
</dbReference>
<evidence type="ECO:0000256" key="8">
    <source>
        <dbReference type="ARBA" id="ARBA00023180"/>
    </source>
</evidence>
<feature type="disulfide bond" evidence="9">
    <location>
        <begin position="168"/>
        <end position="229"/>
    </location>
</feature>
<evidence type="ECO:0000259" key="13">
    <source>
        <dbReference type="PROSITE" id="PS50287"/>
    </source>
</evidence>
<accession>A0A3Q3G552</accession>
<keyword evidence="2 11" id="KW-0812">Transmembrane</keyword>
<dbReference type="GO" id="GO:0005615">
    <property type="term" value="C:extracellular space"/>
    <property type="evidence" value="ECO:0007669"/>
    <property type="project" value="TreeGrafter"/>
</dbReference>
<keyword evidence="3 12" id="KW-0732">Signal</keyword>
<evidence type="ECO:0000256" key="7">
    <source>
        <dbReference type="ARBA" id="ARBA00023157"/>
    </source>
</evidence>
<evidence type="ECO:0000313" key="15">
    <source>
        <dbReference type="Proteomes" id="UP000261660"/>
    </source>
</evidence>
<feature type="domain" description="SRCR" evidence="13">
    <location>
        <begin position="950"/>
        <end position="1043"/>
    </location>
</feature>
<evidence type="ECO:0000256" key="2">
    <source>
        <dbReference type="ARBA" id="ARBA00022692"/>
    </source>
</evidence>
<feature type="transmembrane region" description="Helical" evidence="11">
    <location>
        <begin position="1055"/>
        <end position="1080"/>
    </location>
</feature>
<evidence type="ECO:0000256" key="3">
    <source>
        <dbReference type="ARBA" id="ARBA00022729"/>
    </source>
</evidence>
<comment type="caution">
    <text evidence="9">Lacks conserved residue(s) required for the propagation of feature annotation.</text>
</comment>
<name>A0A3Q3G552_9LABR</name>
<feature type="disulfide bond" evidence="9">
    <location>
        <begin position="365"/>
        <end position="375"/>
    </location>
</feature>
<keyword evidence="7 9" id="KW-1015">Disulfide bond</keyword>